<evidence type="ECO:0000256" key="3">
    <source>
        <dbReference type="ARBA" id="ARBA00022960"/>
    </source>
</evidence>
<dbReference type="SMART" id="SM00393">
    <property type="entry name" value="R3H"/>
    <property type="match status" value="1"/>
</dbReference>
<evidence type="ECO:0000259" key="8">
    <source>
        <dbReference type="PROSITE" id="PS51061"/>
    </source>
</evidence>
<sequence length="259" mass="28605">MNAMPIFTAKTVPEAVVAGLAALKLEQNTATITVIKAGKRGFLGIGRQLAQVKIEPKPVPAMPAKAETPRQATTPAKPQPAASSIATVNKQAATQPQTMRPANRAQDEQALKALQTYLQAILKSLGQPEGLTLKRAPHHELRVQLQTQHPGRLIGRHGRTLNALQYLGQVYVNHQAHSRFTLLLNVGEYRQHRQEILKRLAKQALQDVIATGQPQMLDPMPAFERKQVHAYLAHNRYVTTHSEGEEPHRYLVITPRAGV</sequence>
<evidence type="ECO:0000256" key="6">
    <source>
        <dbReference type="HAMAP-Rule" id="MF_00867"/>
    </source>
</evidence>
<dbReference type="PANTHER" id="PTHR35800">
    <property type="entry name" value="PROTEIN JAG"/>
    <property type="match status" value="1"/>
</dbReference>
<evidence type="ECO:0000256" key="2">
    <source>
        <dbReference type="ARBA" id="ARBA00022884"/>
    </source>
</evidence>
<evidence type="ECO:0000313" key="9">
    <source>
        <dbReference type="EMBL" id="KRK33333.1"/>
    </source>
</evidence>
<evidence type="ECO:0000256" key="1">
    <source>
        <dbReference type="ARBA" id="ARBA00022490"/>
    </source>
</evidence>
<dbReference type="EMBL" id="AZDA01000117">
    <property type="protein sequence ID" value="KRK33333.1"/>
    <property type="molecule type" value="Genomic_DNA"/>
</dbReference>
<keyword evidence="3 6" id="KW-0133">Cell shape</keyword>
<comment type="domain">
    <text evidence="6">Has an N-terminal Jag-N domain and 2 RNA-binding domains (KH and R3H).</text>
</comment>
<organism evidence="9 10">
    <name type="scientific">Loigolactobacillus bifermentans DSM 20003</name>
    <dbReference type="NCBI Taxonomy" id="1423726"/>
    <lineage>
        <taxon>Bacteria</taxon>
        <taxon>Bacillati</taxon>
        <taxon>Bacillota</taxon>
        <taxon>Bacilli</taxon>
        <taxon>Lactobacillales</taxon>
        <taxon>Lactobacillaceae</taxon>
        <taxon>Loigolactobacillus</taxon>
    </lineage>
</organism>
<feature type="compositionally biased region" description="Polar residues" evidence="7">
    <location>
        <begin position="84"/>
        <end position="100"/>
    </location>
</feature>
<dbReference type="GO" id="GO:0005737">
    <property type="term" value="C:cytoplasm"/>
    <property type="evidence" value="ECO:0007669"/>
    <property type="project" value="UniProtKB-SubCell"/>
</dbReference>
<dbReference type="CDD" id="cd02414">
    <property type="entry name" value="KH-II_Jag"/>
    <property type="match status" value="1"/>
</dbReference>
<comment type="function">
    <text evidence="6">A probable RNA chaperone. Forms a complex with KhpA which binds to cellular RNA and controls its expression. Plays a role in peptidoglycan (PG) homeostasis and cell length regulation.</text>
</comment>
<comment type="similarity">
    <text evidence="6">Belongs to the KhpB RNA-binding protein family.</text>
</comment>
<dbReference type="SMART" id="SM01245">
    <property type="entry name" value="Jag_N"/>
    <property type="match status" value="1"/>
</dbReference>
<dbReference type="GO" id="GO:0071555">
    <property type="term" value="P:cell wall organization"/>
    <property type="evidence" value="ECO:0007669"/>
    <property type="project" value="UniProtKB-KW"/>
</dbReference>
<dbReference type="AlphaFoldDB" id="A0A0R1GH29"/>
<dbReference type="GO" id="GO:0008360">
    <property type="term" value="P:regulation of cell shape"/>
    <property type="evidence" value="ECO:0007669"/>
    <property type="project" value="UniProtKB-KW"/>
</dbReference>
<keyword evidence="2 6" id="KW-0694">RNA-binding</keyword>
<dbReference type="Pfam" id="PF13083">
    <property type="entry name" value="KH_KhpA-B"/>
    <property type="match status" value="1"/>
</dbReference>
<accession>A0A0R1GH29</accession>
<dbReference type="GO" id="GO:0003723">
    <property type="term" value="F:RNA binding"/>
    <property type="evidence" value="ECO:0007669"/>
    <property type="project" value="UniProtKB-UniRule"/>
</dbReference>
<reference evidence="9 10" key="1">
    <citation type="journal article" date="2015" name="Genome Announc.">
        <title>Expanding the biotechnology potential of lactobacilli through comparative genomics of 213 strains and associated genera.</title>
        <authorList>
            <person name="Sun Z."/>
            <person name="Harris H.M."/>
            <person name="McCann A."/>
            <person name="Guo C."/>
            <person name="Argimon S."/>
            <person name="Zhang W."/>
            <person name="Yang X."/>
            <person name="Jeffery I.B."/>
            <person name="Cooney J.C."/>
            <person name="Kagawa T.F."/>
            <person name="Liu W."/>
            <person name="Song Y."/>
            <person name="Salvetti E."/>
            <person name="Wrobel A."/>
            <person name="Rasinkangas P."/>
            <person name="Parkhill J."/>
            <person name="Rea M.C."/>
            <person name="O'Sullivan O."/>
            <person name="Ritari J."/>
            <person name="Douillard F.P."/>
            <person name="Paul Ross R."/>
            <person name="Yang R."/>
            <person name="Briner A.E."/>
            <person name="Felis G.E."/>
            <person name="de Vos W.M."/>
            <person name="Barrangou R."/>
            <person name="Klaenhammer T.R."/>
            <person name="Caufield P.W."/>
            <person name="Cui Y."/>
            <person name="Zhang H."/>
            <person name="O'Toole P.W."/>
        </authorList>
    </citation>
    <scope>NUCLEOTIDE SEQUENCE [LARGE SCALE GENOMIC DNA]</scope>
    <source>
        <strain evidence="9 10">DSM 20003</strain>
    </source>
</reference>
<dbReference type="InterPro" id="IPR015946">
    <property type="entry name" value="KH_dom-like_a/b"/>
</dbReference>
<dbReference type="InterPro" id="IPR038247">
    <property type="entry name" value="Jag_N_dom_sf"/>
</dbReference>
<evidence type="ECO:0000256" key="4">
    <source>
        <dbReference type="ARBA" id="ARBA00023186"/>
    </source>
</evidence>
<protein>
    <recommendedName>
        <fullName evidence="6">RNA-binding protein KhpB</fullName>
    </recommendedName>
    <alternativeName>
        <fullName evidence="6">RNA-binding protein EloR</fullName>
    </alternativeName>
</protein>
<dbReference type="HAMAP" id="MF_00867">
    <property type="entry name" value="KhpB"/>
    <property type="match status" value="1"/>
</dbReference>
<dbReference type="Pfam" id="PF01424">
    <property type="entry name" value="R3H"/>
    <property type="match status" value="1"/>
</dbReference>
<feature type="domain" description="R3H" evidence="8">
    <location>
        <begin position="191"/>
        <end position="257"/>
    </location>
</feature>
<keyword evidence="4 6" id="KW-0143">Chaperone</keyword>
<dbReference type="GO" id="GO:0009252">
    <property type="term" value="P:peptidoglycan biosynthetic process"/>
    <property type="evidence" value="ECO:0007669"/>
    <property type="project" value="UniProtKB-UniRule"/>
</dbReference>
<evidence type="ECO:0000256" key="7">
    <source>
        <dbReference type="SAM" id="MobiDB-lite"/>
    </source>
</evidence>
<dbReference type="InterPro" id="IPR038008">
    <property type="entry name" value="Jag_KH"/>
</dbReference>
<evidence type="ECO:0000313" key="10">
    <source>
        <dbReference type="Proteomes" id="UP000051461"/>
    </source>
</evidence>
<dbReference type="InterPro" id="IPR039247">
    <property type="entry name" value="KhpB"/>
</dbReference>
<proteinExistence type="inferred from homology"/>
<dbReference type="InterPro" id="IPR034079">
    <property type="entry name" value="R3H_KhpB"/>
</dbReference>
<feature type="compositionally biased region" description="Low complexity" evidence="7">
    <location>
        <begin position="69"/>
        <end position="82"/>
    </location>
</feature>
<dbReference type="InterPro" id="IPR001374">
    <property type="entry name" value="R3H_dom"/>
</dbReference>
<keyword evidence="10" id="KW-1185">Reference proteome</keyword>
<comment type="caution">
    <text evidence="9">The sequence shown here is derived from an EMBL/GenBank/DDBJ whole genome shotgun (WGS) entry which is preliminary data.</text>
</comment>
<gene>
    <name evidence="6" type="primary">khpB</name>
    <name evidence="6" type="synonym">eloR</name>
    <name evidence="9" type="ORF">FC07_GL001259</name>
</gene>
<name>A0A0R1GH29_9LACO</name>
<comment type="subunit">
    <text evidence="6">Forms a complex with KhpA.</text>
</comment>
<keyword evidence="1 6" id="KW-0963">Cytoplasm</keyword>
<comment type="subcellular location">
    <subcellularLocation>
        <location evidence="6">Cytoplasm</location>
    </subcellularLocation>
</comment>
<dbReference type="STRING" id="1423726.FC07_GL001259"/>
<dbReference type="PROSITE" id="PS51061">
    <property type="entry name" value="R3H"/>
    <property type="match status" value="1"/>
</dbReference>
<dbReference type="Gene3D" id="3.30.30.80">
    <property type="entry name" value="probable RNA-binding protein from clostridium symbiosum atcc 14940"/>
    <property type="match status" value="1"/>
</dbReference>
<keyword evidence="5 6" id="KW-0961">Cell wall biogenesis/degradation</keyword>
<feature type="region of interest" description="Disordered" evidence="7">
    <location>
        <begin position="60"/>
        <end position="106"/>
    </location>
</feature>
<comment type="caution">
    <text evidence="6">Lacks conserved residue(s) required for the propagation of feature annotation.</text>
</comment>
<dbReference type="Gene3D" id="3.30.1370.50">
    <property type="entry name" value="R3H-like domain"/>
    <property type="match status" value="1"/>
</dbReference>
<dbReference type="PATRIC" id="fig|1423726.3.peg.1307"/>
<dbReference type="Gene3D" id="3.30.300.20">
    <property type="match status" value="1"/>
</dbReference>
<dbReference type="InterPro" id="IPR032782">
    <property type="entry name" value="KhpB_N"/>
</dbReference>
<evidence type="ECO:0000256" key="5">
    <source>
        <dbReference type="ARBA" id="ARBA00023316"/>
    </source>
</evidence>
<dbReference type="CDD" id="cd02644">
    <property type="entry name" value="R3H_jag"/>
    <property type="match status" value="1"/>
</dbReference>
<dbReference type="NCBIfam" id="NF041568">
    <property type="entry name" value="Jag_EloR"/>
    <property type="match status" value="1"/>
</dbReference>
<dbReference type="Pfam" id="PF14804">
    <property type="entry name" value="Jag_N"/>
    <property type="match status" value="1"/>
</dbReference>
<dbReference type="SUPFAM" id="SSF82708">
    <property type="entry name" value="R3H domain"/>
    <property type="match status" value="1"/>
</dbReference>
<dbReference type="Proteomes" id="UP000051461">
    <property type="component" value="Unassembled WGS sequence"/>
</dbReference>
<dbReference type="PANTHER" id="PTHR35800:SF1">
    <property type="entry name" value="RNA-BINDING PROTEIN KHPB"/>
    <property type="match status" value="1"/>
</dbReference>
<dbReference type="InterPro" id="IPR036867">
    <property type="entry name" value="R3H_dom_sf"/>
</dbReference>